<proteinExistence type="predicted"/>
<evidence type="ECO:0000313" key="2">
    <source>
        <dbReference type="EMBL" id="KAF0484099.1"/>
    </source>
</evidence>
<evidence type="ECO:0000256" key="1">
    <source>
        <dbReference type="SAM" id="MobiDB-lite"/>
    </source>
</evidence>
<name>A0A8H4ADY8_GIGMA</name>
<organism evidence="2 3">
    <name type="scientific">Gigaspora margarita</name>
    <dbReference type="NCBI Taxonomy" id="4874"/>
    <lineage>
        <taxon>Eukaryota</taxon>
        <taxon>Fungi</taxon>
        <taxon>Fungi incertae sedis</taxon>
        <taxon>Mucoromycota</taxon>
        <taxon>Glomeromycotina</taxon>
        <taxon>Glomeromycetes</taxon>
        <taxon>Diversisporales</taxon>
        <taxon>Gigasporaceae</taxon>
        <taxon>Gigaspora</taxon>
    </lineage>
</organism>
<accession>A0A8H4ADY8</accession>
<feature type="compositionally biased region" description="Polar residues" evidence="1">
    <location>
        <begin position="297"/>
        <end position="306"/>
    </location>
</feature>
<reference evidence="2 3" key="1">
    <citation type="journal article" date="2019" name="Environ. Microbiol.">
        <title>At the nexus of three kingdoms: the genome of the mycorrhizal fungus Gigaspora margarita provides insights into plant, endobacterial and fungal interactions.</title>
        <authorList>
            <person name="Venice F."/>
            <person name="Ghignone S."/>
            <person name="Salvioli di Fossalunga A."/>
            <person name="Amselem J."/>
            <person name="Novero M."/>
            <person name="Xianan X."/>
            <person name="Sedzielewska Toro K."/>
            <person name="Morin E."/>
            <person name="Lipzen A."/>
            <person name="Grigoriev I.V."/>
            <person name="Henrissat B."/>
            <person name="Martin F.M."/>
            <person name="Bonfante P."/>
        </authorList>
    </citation>
    <scope>NUCLEOTIDE SEQUENCE [LARGE SCALE GENOMIC DNA]</scope>
    <source>
        <strain evidence="2 3">BEG34</strain>
    </source>
</reference>
<dbReference type="OrthoDB" id="2348750at2759"/>
<sequence length="326" mass="37553">MPRTYQMNCIYHIGQNLPKNLKCKLGSSWDDFIKAWYKARNSLSKQIFESEWKLLIDKYPSAINYLERMLYSTKERWALAWILCKFTAGVQSTQRVEGLNAIIKSTLTSKTSLCIMTSAKLLPEVDDWLAKFLTPPVLSMQRAKIAKALWYNLTLISRKNIDKTFIRVQSECNFYEDLDDFPVTNIDEIVDSLTLPIKEIWEVIWYRAAHKNYVVVFEDSTHVYENYTKSYESLKSQPSITYQDGNAILVSKPMSYLIPTYLAISVGLDAGITAMETLNKFLENFIHQNSVNPERVSTNSVKNNIRSDNESDESDLDISQATKPLC</sequence>
<feature type="compositionally biased region" description="Polar residues" evidence="1">
    <location>
        <begin position="317"/>
        <end position="326"/>
    </location>
</feature>
<dbReference type="EMBL" id="WTPW01000738">
    <property type="protein sequence ID" value="KAF0484099.1"/>
    <property type="molecule type" value="Genomic_DNA"/>
</dbReference>
<feature type="region of interest" description="Disordered" evidence="1">
    <location>
        <begin position="297"/>
        <end position="326"/>
    </location>
</feature>
<dbReference type="Proteomes" id="UP000439903">
    <property type="component" value="Unassembled WGS sequence"/>
</dbReference>
<dbReference type="AlphaFoldDB" id="A0A8H4ADY8"/>
<keyword evidence="3" id="KW-1185">Reference proteome</keyword>
<dbReference type="PANTHER" id="PTHR47718:SF7">
    <property type="entry name" value="PROTEIN FAR1-RELATED SEQUENCE"/>
    <property type="match status" value="1"/>
</dbReference>
<dbReference type="PANTHER" id="PTHR47718">
    <property type="entry name" value="OS01G0519700 PROTEIN"/>
    <property type="match status" value="1"/>
</dbReference>
<evidence type="ECO:0000313" key="3">
    <source>
        <dbReference type="Proteomes" id="UP000439903"/>
    </source>
</evidence>
<protein>
    <submittedName>
        <fullName evidence="2">Protein far1-related sequence 5-like</fullName>
    </submittedName>
</protein>
<comment type="caution">
    <text evidence="2">The sequence shown here is derived from an EMBL/GenBank/DDBJ whole genome shotgun (WGS) entry which is preliminary data.</text>
</comment>
<gene>
    <name evidence="2" type="ORF">F8M41_023081</name>
</gene>